<feature type="transmembrane region" description="Helical" evidence="1">
    <location>
        <begin position="56"/>
        <end position="76"/>
    </location>
</feature>
<evidence type="ECO:0000313" key="2">
    <source>
        <dbReference type="EMBL" id="NVD42878.1"/>
    </source>
</evidence>
<feature type="transmembrane region" description="Helical" evidence="1">
    <location>
        <begin position="253"/>
        <end position="273"/>
    </location>
</feature>
<keyword evidence="1" id="KW-1133">Transmembrane helix</keyword>
<organism evidence="2 3">
    <name type="scientific">Ensifer oleiphilus</name>
    <dbReference type="NCBI Taxonomy" id="2742698"/>
    <lineage>
        <taxon>Bacteria</taxon>
        <taxon>Pseudomonadati</taxon>
        <taxon>Pseudomonadota</taxon>
        <taxon>Alphaproteobacteria</taxon>
        <taxon>Hyphomicrobiales</taxon>
        <taxon>Rhizobiaceae</taxon>
        <taxon>Sinorhizobium/Ensifer group</taxon>
        <taxon>Ensifer</taxon>
    </lineage>
</organism>
<keyword evidence="1" id="KW-0472">Membrane</keyword>
<feature type="transmembrane region" description="Helical" evidence="1">
    <location>
        <begin position="184"/>
        <end position="203"/>
    </location>
</feature>
<dbReference type="AlphaFoldDB" id="A0A7Y6QC07"/>
<sequence length="279" mass="29313">MNRSSICTVTAANDLVIARKPARLIALFECAVWAALVYTLLEKAPTIREGWLDVGLIIPAAFLLGVGTYANGACIFGSVGHLGDGDVAFAFTFIGILVAIHVEAFFGLISDQPAVSSAPPLGSLHLALLLALMLLLRLLLGGHKHPEFRRLSWSMASVGITSTALASIASGFSITTSVGSTTSIPYAGVAISLCMVVGSFVSARIKRRRIMLNWPDSETMLRKTGSGILMGSGALLIPGGNDTLLLVGLPMGAWQAAIAYIFFVATVSVLIGARRTKQV</sequence>
<proteinExistence type="predicted"/>
<dbReference type="InterPro" id="IPR007272">
    <property type="entry name" value="Sulf_transp_TsuA/YedE"/>
</dbReference>
<reference evidence="2 3" key="1">
    <citation type="submission" date="2020-06" db="EMBL/GenBank/DDBJ databases">
        <authorList>
            <person name="Grouzdev D.S."/>
        </authorList>
    </citation>
    <scope>NUCLEOTIDE SEQUENCE [LARGE SCALE GENOMIC DNA]</scope>
    <source>
        <strain evidence="2 3">HO-A22</strain>
    </source>
</reference>
<feature type="transmembrane region" description="Helical" evidence="1">
    <location>
        <begin position="224"/>
        <end position="241"/>
    </location>
</feature>
<keyword evidence="3" id="KW-1185">Reference proteome</keyword>
<feature type="transmembrane region" description="Helical" evidence="1">
    <location>
        <begin position="121"/>
        <end position="140"/>
    </location>
</feature>
<evidence type="ECO:0000256" key="1">
    <source>
        <dbReference type="SAM" id="Phobius"/>
    </source>
</evidence>
<dbReference type="Pfam" id="PF04143">
    <property type="entry name" value="Sulf_transp"/>
    <property type="match status" value="2"/>
</dbReference>
<name>A0A7Y6QC07_9HYPH</name>
<feature type="transmembrane region" description="Helical" evidence="1">
    <location>
        <begin position="88"/>
        <end position="109"/>
    </location>
</feature>
<gene>
    <name evidence="2" type="ORF">HT585_28835</name>
</gene>
<feature type="transmembrane region" description="Helical" evidence="1">
    <location>
        <begin position="152"/>
        <end position="172"/>
    </location>
</feature>
<keyword evidence="1" id="KW-0812">Transmembrane</keyword>
<dbReference type="EMBL" id="JABWDU010000011">
    <property type="protein sequence ID" value="NVD42878.1"/>
    <property type="molecule type" value="Genomic_DNA"/>
</dbReference>
<comment type="caution">
    <text evidence="2">The sequence shown here is derived from an EMBL/GenBank/DDBJ whole genome shotgun (WGS) entry which is preliminary data.</text>
</comment>
<evidence type="ECO:0000313" key="3">
    <source>
        <dbReference type="Proteomes" id="UP000520198"/>
    </source>
</evidence>
<protein>
    <submittedName>
        <fullName evidence="2">YeeE/YedE family protein</fullName>
    </submittedName>
</protein>
<dbReference type="RefSeq" id="WP_176356285.1">
    <property type="nucleotide sequence ID" value="NZ_JABWDU010000011.1"/>
</dbReference>
<accession>A0A7Y6QC07</accession>
<feature type="transmembrane region" description="Helical" evidence="1">
    <location>
        <begin position="21"/>
        <end position="41"/>
    </location>
</feature>
<dbReference type="Proteomes" id="UP000520198">
    <property type="component" value="Unassembled WGS sequence"/>
</dbReference>